<keyword evidence="2" id="KW-1185">Reference proteome</keyword>
<protein>
    <submittedName>
        <fullName evidence="1">Helix-turn-helix transcriptional regulator</fullName>
    </submittedName>
</protein>
<dbReference type="Gene3D" id="1.10.260.40">
    <property type="entry name" value="lambda repressor-like DNA-binding domains"/>
    <property type="match status" value="1"/>
</dbReference>
<accession>A0AAP2CPQ9</accession>
<dbReference type="InterPro" id="IPR010982">
    <property type="entry name" value="Lambda_DNA-bd_dom_sf"/>
</dbReference>
<organism evidence="1 2">
    <name type="scientific">Litoribacter ruber</name>
    <dbReference type="NCBI Taxonomy" id="702568"/>
    <lineage>
        <taxon>Bacteria</taxon>
        <taxon>Pseudomonadati</taxon>
        <taxon>Bacteroidota</taxon>
        <taxon>Cytophagia</taxon>
        <taxon>Cytophagales</taxon>
        <taxon>Cyclobacteriaceae</taxon>
        <taxon>Litoribacter</taxon>
    </lineage>
</organism>
<reference evidence="1 2" key="1">
    <citation type="submission" date="2021-05" db="EMBL/GenBank/DDBJ databases">
        <authorList>
            <person name="Zhang Z.D."/>
            <person name="Osman G."/>
        </authorList>
    </citation>
    <scope>NUCLEOTIDE SEQUENCE [LARGE SCALE GENOMIC DNA]</scope>
    <source>
        <strain evidence="1 2">KCTC 32217</strain>
    </source>
</reference>
<dbReference type="GO" id="GO:0003677">
    <property type="term" value="F:DNA binding"/>
    <property type="evidence" value="ECO:0007669"/>
    <property type="project" value="InterPro"/>
</dbReference>
<evidence type="ECO:0000313" key="1">
    <source>
        <dbReference type="EMBL" id="MBS9525657.1"/>
    </source>
</evidence>
<dbReference type="EMBL" id="JAHCMY010000016">
    <property type="protein sequence ID" value="MBS9525657.1"/>
    <property type="molecule type" value="Genomic_DNA"/>
</dbReference>
<comment type="caution">
    <text evidence="1">The sequence shown here is derived from an EMBL/GenBank/DDBJ whole genome shotgun (WGS) entry which is preliminary data.</text>
</comment>
<dbReference type="SUPFAM" id="SSF47413">
    <property type="entry name" value="lambda repressor-like DNA-binding domains"/>
    <property type="match status" value="1"/>
</dbReference>
<dbReference type="Proteomes" id="UP001319104">
    <property type="component" value="Unassembled WGS sequence"/>
</dbReference>
<evidence type="ECO:0000313" key="2">
    <source>
        <dbReference type="Proteomes" id="UP001319104"/>
    </source>
</evidence>
<proteinExistence type="predicted"/>
<dbReference type="AlphaFoldDB" id="A0AAP2CPQ9"/>
<gene>
    <name evidence="1" type="ORF">KI659_16685</name>
</gene>
<name>A0AAP2CPQ9_9BACT</name>
<dbReference type="RefSeq" id="WP_213946516.1">
    <property type="nucleotide sequence ID" value="NZ_JAHCMY010000016.1"/>
</dbReference>
<sequence>MKENLLKKLREENKYAPDLVAAKIDATPEEYLKIESGEKQLNLLQAAQLGDLYDINPRHLLDLAETINYNIGSNSRTIYANNYYEKKEN</sequence>